<dbReference type="STRING" id="1291734.FD02_GL001934"/>
<evidence type="ECO:0000259" key="1">
    <source>
        <dbReference type="Pfam" id="PF13529"/>
    </source>
</evidence>
<dbReference type="Pfam" id="PF13529">
    <property type="entry name" value="Peptidase_C39_2"/>
    <property type="match status" value="1"/>
</dbReference>
<proteinExistence type="predicted"/>
<protein>
    <recommendedName>
        <fullName evidence="1">Peptidase C39-like domain-containing protein</fullName>
    </recommendedName>
</protein>
<dbReference type="Gene3D" id="3.90.70.10">
    <property type="entry name" value="Cysteine proteinases"/>
    <property type="match status" value="1"/>
</dbReference>
<reference evidence="2 3" key="1">
    <citation type="journal article" date="2015" name="Genome Announc.">
        <title>Expanding the biotechnology potential of lactobacilli through comparative genomics of 213 strains and associated genera.</title>
        <authorList>
            <person name="Sun Z."/>
            <person name="Harris H.M."/>
            <person name="McCann A."/>
            <person name="Guo C."/>
            <person name="Argimon S."/>
            <person name="Zhang W."/>
            <person name="Yang X."/>
            <person name="Jeffery I.B."/>
            <person name="Cooney J.C."/>
            <person name="Kagawa T.F."/>
            <person name="Liu W."/>
            <person name="Song Y."/>
            <person name="Salvetti E."/>
            <person name="Wrobel A."/>
            <person name="Rasinkangas P."/>
            <person name="Parkhill J."/>
            <person name="Rea M.C."/>
            <person name="O'Sullivan O."/>
            <person name="Ritari J."/>
            <person name="Douillard F.P."/>
            <person name="Paul Ross R."/>
            <person name="Yang R."/>
            <person name="Briner A.E."/>
            <person name="Felis G.E."/>
            <person name="de Vos W.M."/>
            <person name="Barrangou R."/>
            <person name="Klaenhammer T.R."/>
            <person name="Caufield P.W."/>
            <person name="Cui Y."/>
            <person name="Zhang H."/>
            <person name="O'Toole P.W."/>
        </authorList>
    </citation>
    <scope>NUCLEOTIDE SEQUENCE [LARGE SCALE GENOMIC DNA]</scope>
    <source>
        <strain evidence="2 3">JCM 17158</strain>
    </source>
</reference>
<dbReference type="InterPro" id="IPR039564">
    <property type="entry name" value="Peptidase_C39-like"/>
</dbReference>
<feature type="domain" description="Peptidase C39-like" evidence="1">
    <location>
        <begin position="592"/>
        <end position="728"/>
    </location>
</feature>
<organism evidence="2 3">
    <name type="scientific">Lacticaseibacillus nasuensis JCM 17158</name>
    <dbReference type="NCBI Taxonomy" id="1291734"/>
    <lineage>
        <taxon>Bacteria</taxon>
        <taxon>Bacillati</taxon>
        <taxon>Bacillota</taxon>
        <taxon>Bacilli</taxon>
        <taxon>Lactobacillales</taxon>
        <taxon>Lactobacillaceae</taxon>
        <taxon>Lacticaseibacillus</taxon>
    </lineage>
</organism>
<dbReference type="PATRIC" id="fig|1291734.4.peg.1986"/>
<accession>A0A0R1JKG4</accession>
<dbReference type="AlphaFoldDB" id="A0A0R1JKG4"/>
<sequence length="778" mass="87440">MSQLIAAAATMIVISGGEPSQPVAAATAPAQTVAKPTTKTVAVHQYVTVTKHASVWRGMDHFQTADVVLKDAYHKTYLVSATNTLANGKTYYTVLNAAGQQLGYLDTTAVTNAGQHPEGVKQSASGYASLTQRNRTIYRDLLGHVKASSNSFLGRTYRVKAMYYPSIGGTYLALYDSHNQLFGYIKAGQYSASKVSQGVWQHFNQYAKVKSPSYTIWRTFGWKKSTTTAKYKHGYFKINGVYRHSNGSTYYSVYTLSGKWLGYLNANAVSTFAHAEGSKHADHRYVTVKRTIYPSYTSFSWGRRYSGKTLYHHTYLSTGKYYHINGSTYLAIQDHTGRFMGYINQKAVDAGTKPQGRWYKLNKYTTFTSTRYPAYKGFNQSVRTSGKKLYHHTYRVNAVYYHYNGTQYYSVYNGKTWIGYVPAKTVKLTSKSTGLWTAANYYATTTRRGEKMWSSFSWRSGKSTSTYYQKTYHVTGQYFRYRGATYASLTNGKKKWMGYLNTRFMKKASGQQGIWLRDSGSVIIASKNYRMYSNFGWKVIHLSKNYYGKTYRATGKYNHFNGSVYYSLYSGSKWMGYINASATRSTGYRMMGVPWLSQFTPVNAPEGCSAVALEMLLKYKGKDPGHMYLLRHLPMYPRYSGGQIGNPLTGAGFKRVVSVGTLTSYGRRFYKGLKNISGCSENTIVAEVLSGHPVLYYGFSPYQKSGYRNHCKVITGYSSKKGFRVLDPCYSSKSSRAHSGGGSAWDRGAVSWVSLGSFYNEWARNTNGGATRRAIALD</sequence>
<keyword evidence="3" id="KW-1185">Reference proteome</keyword>
<evidence type="ECO:0000313" key="3">
    <source>
        <dbReference type="Proteomes" id="UP000051804"/>
    </source>
</evidence>
<comment type="caution">
    <text evidence="2">The sequence shown here is derived from an EMBL/GenBank/DDBJ whole genome shotgun (WGS) entry which is preliminary data.</text>
</comment>
<gene>
    <name evidence="2" type="ORF">FD02_GL001934</name>
</gene>
<dbReference type="EMBL" id="AZDJ01000026">
    <property type="protein sequence ID" value="KRK71692.1"/>
    <property type="molecule type" value="Genomic_DNA"/>
</dbReference>
<evidence type="ECO:0000313" key="2">
    <source>
        <dbReference type="EMBL" id="KRK71692.1"/>
    </source>
</evidence>
<name>A0A0R1JKG4_9LACO</name>
<dbReference type="Proteomes" id="UP000051804">
    <property type="component" value="Unassembled WGS sequence"/>
</dbReference>